<accession>A0A6N1NVP3</accession>
<dbReference type="GeneID" id="80518926"/>
<dbReference type="RefSeq" id="YP_010782162.1">
    <property type="nucleotide sequence ID" value="NC_075039.1"/>
</dbReference>
<reference evidence="1" key="1">
    <citation type="submission" date="2017-01" db="EMBL/GenBank/DDBJ databases">
        <authorList>
            <person name="Assis F.L."/>
            <person name="Abrahao J.S."/>
            <person name="Silva L."/>
            <person name="Khalil J.B."/>
            <person name="Rodrigues R."/>
            <person name="Silva L.S."/>
            <person name="Arantes T."/>
            <person name="Boratto P."/>
            <person name="Andrade M."/>
            <person name="Kroon E.G."/>
            <person name="Ribeiro B."/>
            <person name="Bergier I."/>
            <person name="Seligmann H."/>
            <person name="Ghigo E."/>
            <person name="Colson P."/>
            <person name="Levasseur A."/>
            <person name="Raoult D."/>
            <person name="Scola B.L."/>
        </authorList>
    </citation>
    <scope>NUCLEOTIDE SEQUENCE</scope>
    <source>
        <strain evidence="1">Soda lake</strain>
    </source>
</reference>
<name>A0A6N1NVP3_9VIRU</name>
<dbReference type="KEGG" id="vg:80518926"/>
<reference evidence="1" key="2">
    <citation type="journal article" date="2018" name="Nat. Commun.">
        <title>Tailed giant Tupanvirus possesses the most complete translational apparatus of the known virosphere.</title>
        <authorList>
            <person name="Abrahao J."/>
            <person name="Silva L."/>
            <person name="Silva L.S."/>
            <person name="Khalil J.Y.B."/>
            <person name="Rodrigues R."/>
            <person name="Arantes T."/>
            <person name="Assis F."/>
            <person name="Boratto P."/>
            <person name="Andrade M."/>
            <person name="Kroon E.G."/>
            <person name="Ribeiro B."/>
            <person name="Bergier I."/>
            <person name="Seligmann H."/>
            <person name="Ghigo E."/>
            <person name="Colson P."/>
            <person name="Levasseur A."/>
            <person name="Kroemer G."/>
            <person name="Raoult D."/>
            <person name="La Scola B."/>
        </authorList>
    </citation>
    <scope>NUCLEOTIDE SEQUENCE [LARGE SCALE GENOMIC DNA]</scope>
    <source>
        <strain evidence="1">Soda lake</strain>
    </source>
</reference>
<protein>
    <submittedName>
        <fullName evidence="1">Uncharacterized protein</fullName>
    </submittedName>
</protein>
<organism evidence="1">
    <name type="scientific">Tupanvirus soda lake</name>
    <dbReference type="NCBI Taxonomy" id="2126985"/>
    <lineage>
        <taxon>Viruses</taxon>
        <taxon>Varidnaviria</taxon>
        <taxon>Bamfordvirae</taxon>
        <taxon>Nucleocytoviricota</taxon>
        <taxon>Megaviricetes</taxon>
        <taxon>Imitervirales</taxon>
        <taxon>Mimiviridae</taxon>
        <taxon>Megamimivirinae</taxon>
        <taxon>Tupanvirus</taxon>
        <taxon>Tupanvirus salinum</taxon>
    </lineage>
</organism>
<proteinExistence type="predicted"/>
<dbReference type="EMBL" id="KY523104">
    <property type="protein sequence ID" value="QKU35496.1"/>
    <property type="molecule type" value="Genomic_DNA"/>
</dbReference>
<sequence>MGDNDTFSIWKSNFPKIKHIRIDYPDLYDYLPKDERDNTIYFNTALAYLGNDRYVYAIRDYVTTSKISDIIPGNDPKCNNSYEIGKNFHWNKWGAHAPFQHQTIILTGNHKKGIYDFPTINDPDNQGIFYDEQLPPTLQPQDIRLYYKNNRLYICTRDLADIYIYDYDYDNNSLTFVDTIKIYSADNNASIVYIDETNELYDITYLDWYYPMGELGAGVYYKNIKIGKEKYLDEVKSYNIPFNINYIISGLGSFSNNNQKDISTYMQNYGVLPLLSFGTPLVEYDSKKFGKCLIGVGHLKIHSDVDEYPYKDYSNVQIFRQNLYKDFKKYFGDKYIRHKGTGNPNIGKKHCFGYIYLPYFYVLFNDMNSMYLSDAFLPVNLDTDLNYRFSLIFPEGNIIVDDKLIVSAGEGDYRSIIMEFNVNEVLDSCIHDVQYLDMNLYQYFLFIIENDYLYIDTSLQHHFDIKNQEIPSSFNDILYAHKGGSNKNKYLNKYIEYKTKYIELKKYLGELN</sequence>
<evidence type="ECO:0000313" key="1">
    <source>
        <dbReference type="EMBL" id="QKU35496.1"/>
    </source>
</evidence>